<dbReference type="InterPro" id="IPR052906">
    <property type="entry name" value="Type_IV_Methyl-Rstrct_Enzyme"/>
</dbReference>
<dbReference type="InterPro" id="IPR011856">
    <property type="entry name" value="tRNA_endonuc-like_dom_sf"/>
</dbReference>
<sequence>MCNSRIAHPPPWRNPPVAHTPIGTVGAVPYHASVRIKIVLAVGVTAGAVAYAAGGGWALALTAAMLTPLAVAAVPHFLTGLRTPAPNENPIDTMSGTEFEDYIARIARSCGTPVIMTSITGDWGVDLVIGRRPDRLAVQCKRMSRPVGTSAVQEVVAGAAMQDCTHTMVVTNNEFTPAARKLAERHECILVSGADIPRLKGLIRGLTTSR</sequence>
<keyword evidence="3" id="KW-1185">Reference proteome</keyword>
<name>A0A6H0S462_9MYCO</name>
<dbReference type="GO" id="GO:0015666">
    <property type="term" value="F:restriction endodeoxyribonuclease activity"/>
    <property type="evidence" value="ECO:0007669"/>
    <property type="project" value="TreeGrafter"/>
</dbReference>
<keyword evidence="2" id="KW-0378">Hydrolase</keyword>
<dbReference type="PANTHER" id="PTHR30015:SF6">
    <property type="entry name" value="SLL1429 PROTEIN"/>
    <property type="match status" value="1"/>
</dbReference>
<feature type="domain" description="Restriction endonuclease type IV Mrr" evidence="1">
    <location>
        <begin position="91"/>
        <end position="197"/>
    </location>
</feature>
<keyword evidence="2" id="KW-0255">Endonuclease</keyword>
<dbReference type="SUPFAM" id="SSF52980">
    <property type="entry name" value="Restriction endonuclease-like"/>
    <property type="match status" value="1"/>
</dbReference>
<accession>A0A6H0S462</accession>
<evidence type="ECO:0000259" key="1">
    <source>
        <dbReference type="Pfam" id="PF04471"/>
    </source>
</evidence>
<proteinExistence type="predicted"/>
<dbReference type="Proteomes" id="UP000501849">
    <property type="component" value="Chromosome"/>
</dbReference>
<organism evidence="2 3">
    <name type="scientific">Mycolicibacterium frederiksbergense</name>
    <dbReference type="NCBI Taxonomy" id="117567"/>
    <lineage>
        <taxon>Bacteria</taxon>
        <taxon>Bacillati</taxon>
        <taxon>Actinomycetota</taxon>
        <taxon>Actinomycetes</taxon>
        <taxon>Mycobacteriales</taxon>
        <taxon>Mycobacteriaceae</taxon>
        <taxon>Mycolicibacterium</taxon>
    </lineage>
</organism>
<gene>
    <name evidence="2" type="ORF">EXE63_07945</name>
</gene>
<dbReference type="Pfam" id="PF04471">
    <property type="entry name" value="Mrr_cat"/>
    <property type="match status" value="1"/>
</dbReference>
<evidence type="ECO:0000313" key="2">
    <source>
        <dbReference type="EMBL" id="QIV80817.1"/>
    </source>
</evidence>
<dbReference type="InterPro" id="IPR011335">
    <property type="entry name" value="Restrct_endonuc-II-like"/>
</dbReference>
<dbReference type="AlphaFoldDB" id="A0A6H0S462"/>
<dbReference type="KEGG" id="mfre:EXE63_07945"/>
<dbReference type="InterPro" id="IPR007560">
    <property type="entry name" value="Restrct_endonuc_IV_Mrr"/>
</dbReference>
<evidence type="ECO:0000313" key="3">
    <source>
        <dbReference type="Proteomes" id="UP000501849"/>
    </source>
</evidence>
<dbReference type="Gene3D" id="3.40.1350.10">
    <property type="match status" value="1"/>
</dbReference>
<protein>
    <submittedName>
        <fullName evidence="2">Restriction endonuclease</fullName>
    </submittedName>
</protein>
<dbReference type="EMBL" id="CP038799">
    <property type="protein sequence ID" value="QIV80817.1"/>
    <property type="molecule type" value="Genomic_DNA"/>
</dbReference>
<keyword evidence="2" id="KW-0540">Nuclease</keyword>
<reference evidence="2 3" key="1">
    <citation type="submission" date="2019-04" db="EMBL/GenBank/DDBJ databases">
        <title>Draft, Whole-Genome Sequence of the Anthracene-degrading Mycobacterium frederiksbergense LB501T, Isolated from a Polycyclic Aromatic Hydrocarbon (PAH)-Contaminated Soil.</title>
        <authorList>
            <person name="Augelletti F."/>
        </authorList>
    </citation>
    <scope>NUCLEOTIDE SEQUENCE [LARGE SCALE GENOMIC DNA]</scope>
    <source>
        <strain evidence="2 3">LB 501T</strain>
    </source>
</reference>
<dbReference type="PANTHER" id="PTHR30015">
    <property type="entry name" value="MRR RESTRICTION SYSTEM PROTEIN"/>
    <property type="match status" value="1"/>
</dbReference>
<dbReference type="GO" id="GO:0003677">
    <property type="term" value="F:DNA binding"/>
    <property type="evidence" value="ECO:0007669"/>
    <property type="project" value="InterPro"/>
</dbReference>
<dbReference type="GO" id="GO:0009307">
    <property type="term" value="P:DNA restriction-modification system"/>
    <property type="evidence" value="ECO:0007669"/>
    <property type="project" value="InterPro"/>
</dbReference>